<dbReference type="OrthoDB" id="10054372at2759"/>
<feature type="compositionally biased region" description="Basic and acidic residues" evidence="1">
    <location>
        <begin position="413"/>
        <end position="427"/>
    </location>
</feature>
<organism evidence="2 4">
    <name type="scientific">Didymodactylos carnosus</name>
    <dbReference type="NCBI Taxonomy" id="1234261"/>
    <lineage>
        <taxon>Eukaryota</taxon>
        <taxon>Metazoa</taxon>
        <taxon>Spiralia</taxon>
        <taxon>Gnathifera</taxon>
        <taxon>Rotifera</taxon>
        <taxon>Eurotatoria</taxon>
        <taxon>Bdelloidea</taxon>
        <taxon>Philodinida</taxon>
        <taxon>Philodinidae</taxon>
        <taxon>Didymodactylos</taxon>
    </lineage>
</organism>
<keyword evidence="4" id="KW-1185">Reference proteome</keyword>
<dbReference type="EMBL" id="CAJNOQ010002035">
    <property type="protein sequence ID" value="CAF0934369.1"/>
    <property type="molecule type" value="Genomic_DNA"/>
</dbReference>
<feature type="compositionally biased region" description="Low complexity" evidence="1">
    <location>
        <begin position="362"/>
        <end position="381"/>
    </location>
</feature>
<feature type="region of interest" description="Disordered" evidence="1">
    <location>
        <begin position="362"/>
        <end position="427"/>
    </location>
</feature>
<dbReference type="AlphaFoldDB" id="A0A814C2I0"/>
<feature type="region of interest" description="Disordered" evidence="1">
    <location>
        <begin position="13"/>
        <end position="56"/>
    </location>
</feature>
<feature type="compositionally biased region" description="Acidic residues" evidence="1">
    <location>
        <begin position="672"/>
        <end position="682"/>
    </location>
</feature>
<accession>A0A814C2I0</accession>
<feature type="compositionally biased region" description="Basic and acidic residues" evidence="1">
    <location>
        <begin position="610"/>
        <end position="620"/>
    </location>
</feature>
<name>A0A814C2I0_9BILA</name>
<feature type="compositionally biased region" description="Acidic residues" evidence="1">
    <location>
        <begin position="624"/>
        <end position="644"/>
    </location>
</feature>
<feature type="region of interest" description="Disordered" evidence="1">
    <location>
        <begin position="658"/>
        <end position="682"/>
    </location>
</feature>
<feature type="compositionally biased region" description="Polar residues" evidence="1">
    <location>
        <begin position="13"/>
        <end position="22"/>
    </location>
</feature>
<evidence type="ECO:0000256" key="1">
    <source>
        <dbReference type="SAM" id="MobiDB-lite"/>
    </source>
</evidence>
<gene>
    <name evidence="2" type="ORF">GPM918_LOCUS10360</name>
    <name evidence="3" type="ORF">SRO942_LOCUS10360</name>
</gene>
<comment type="caution">
    <text evidence="2">The sequence shown here is derived from an EMBL/GenBank/DDBJ whole genome shotgun (WGS) entry which is preliminary data.</text>
</comment>
<protein>
    <submittedName>
        <fullName evidence="2">Uncharacterized protein</fullName>
    </submittedName>
</protein>
<reference evidence="2" key="1">
    <citation type="submission" date="2021-02" db="EMBL/GenBank/DDBJ databases">
        <authorList>
            <person name="Nowell W R."/>
        </authorList>
    </citation>
    <scope>NUCLEOTIDE SEQUENCE</scope>
</reference>
<evidence type="ECO:0000313" key="4">
    <source>
        <dbReference type="Proteomes" id="UP000663829"/>
    </source>
</evidence>
<sequence length="1037" mass="118181">MSDISVEILTSTVDSTSISQPRKSVKKIVSTDDEEEDNGNEKKNQDNGNILSEQDNVDENVIKEKRQTDVTRNRSFSDNDSIELAESFYVSKSRINFTPLSPSSFDEKLINEEPFSNVVKQVENENDYKLKLMSDLYDATTDDIRRQKNIETDSKWNTDGEDNVVKIKKSARTKKLRKPTKLGVLQVQKNTQKLLRESTLRLPYHKPEQLTSITAFMDKRRSLKSQTSEDPKNNDVSSTSNLIIPEMQLKILTDMNSNDKMKEEISPNSTNQVSEKLVCHISNSLMKKKPTLARNINRKQIIDFNDCIVKKEAPIPQMSNYKSISPDKPITKSKNLCHLQELLRVQITEKCRNKYLKKQIVTSMSSEQKSKSSPPIKKTTPIRMIKDQDNEDEDNDSEDFILENSSQTSDGNSEMRENEEDTKSNEDHAITYHENDKSENNEEGKIGVNASSEILDDELINPILEQKFSYYDDDDDDIIHPNLPVLQISQQQDELYRANLSLQSDSELLSQREASNTDHFWCERSQAPSSALDDVALLCSGQFMEEDIPCSQNRLNDFFTLPLLPNPIKSNSIEHLSEYIPPLTSLAIAALHNDVENDIQKPAFKRKTRRVSESSDDDKQSMVADDDDEEEEEERQEANIEDNEELIEFRQSLFEIEAEESGSESADKHDAEIEEESNDAPDEELLKFIDTDQNDLNEKSLNDLTKVHMKIMDKEDKQKLKILKDHYLDNDEDDIDERFMRRPSYDEDYDEDTNVDGDDELITDCHDIDTTSDTGLKNKQNCLAQEIQIEHLNEDIQTIGNDSQIFKLGCEIRQKKMQHTISDTDTTEEKQMKQEEVYSATFTSRTTQIIPVSSLTQLSSRYDHLTSKCSATTIGSTTAKNGKIHDPRRLVFLTSTCSKNHSQIDNGGDNESPITDKKNLESNKSQANDTLWNVMDSPIPSNKRFKPLKSPTFTLPAPATSTIIKNNAVHWIDAASKAVIDTIIRNTFRAAGFEAGFVDIDNGTPAFNEWFDNCEHLVACGVNEKDDDDDADNYIST</sequence>
<feature type="compositionally biased region" description="Polar residues" evidence="1">
    <location>
        <begin position="403"/>
        <end position="412"/>
    </location>
</feature>
<evidence type="ECO:0000313" key="2">
    <source>
        <dbReference type="EMBL" id="CAF0934369.1"/>
    </source>
</evidence>
<feature type="compositionally biased region" description="Acidic residues" evidence="1">
    <location>
        <begin position="389"/>
        <end position="401"/>
    </location>
</feature>
<dbReference type="EMBL" id="CAJOBC010002034">
    <property type="protein sequence ID" value="CAF3711845.1"/>
    <property type="molecule type" value="Genomic_DNA"/>
</dbReference>
<feature type="region of interest" description="Disordered" evidence="1">
    <location>
        <begin position="900"/>
        <end position="919"/>
    </location>
</feature>
<evidence type="ECO:0000313" key="3">
    <source>
        <dbReference type="EMBL" id="CAF3711845.1"/>
    </source>
</evidence>
<dbReference type="Proteomes" id="UP000663829">
    <property type="component" value="Unassembled WGS sequence"/>
</dbReference>
<feature type="region of interest" description="Disordered" evidence="1">
    <location>
        <begin position="605"/>
        <end position="644"/>
    </location>
</feature>
<dbReference type="Proteomes" id="UP000681722">
    <property type="component" value="Unassembled WGS sequence"/>
</dbReference>
<proteinExistence type="predicted"/>